<dbReference type="PANTHER" id="PTHR43397">
    <property type="entry name" value="ERGOTHIONEINE BIOSYNTHESIS PROTEIN 1"/>
    <property type="match status" value="1"/>
</dbReference>
<feature type="domain" description="DinB-like" evidence="9">
    <location>
        <begin position="490"/>
        <end position="609"/>
    </location>
</feature>
<organism evidence="10 11">
    <name type="scientific">Linnemannia gamsii</name>
    <dbReference type="NCBI Taxonomy" id="64522"/>
    <lineage>
        <taxon>Eukaryota</taxon>
        <taxon>Fungi</taxon>
        <taxon>Fungi incertae sedis</taxon>
        <taxon>Mucoromycota</taxon>
        <taxon>Mortierellomycotina</taxon>
        <taxon>Mortierellomycetes</taxon>
        <taxon>Mortierellales</taxon>
        <taxon>Mortierellaceae</taxon>
        <taxon>Linnemannia</taxon>
    </lineage>
</organism>
<dbReference type="InterPro" id="IPR016187">
    <property type="entry name" value="CTDL_fold"/>
</dbReference>
<evidence type="ECO:0000256" key="2">
    <source>
        <dbReference type="ARBA" id="ARBA00022679"/>
    </source>
</evidence>
<evidence type="ECO:0000256" key="5">
    <source>
        <dbReference type="ARBA" id="ARBA00037882"/>
    </source>
</evidence>
<protein>
    <recommendedName>
        <fullName evidence="12">DUF323 domain-containing protein</fullName>
    </recommendedName>
</protein>
<dbReference type="AlphaFoldDB" id="A0A9P6QTZ1"/>
<dbReference type="SUPFAM" id="SSF56436">
    <property type="entry name" value="C-type lectin-like"/>
    <property type="match status" value="1"/>
</dbReference>
<dbReference type="Proteomes" id="UP000823405">
    <property type="component" value="Unassembled WGS sequence"/>
</dbReference>
<feature type="domain" description="Sulfatase-modifying factor enzyme-like" evidence="7">
    <location>
        <begin position="694"/>
        <end position="929"/>
    </location>
</feature>
<keyword evidence="4" id="KW-0408">Iron</keyword>
<evidence type="ECO:0000256" key="6">
    <source>
        <dbReference type="SAM" id="MobiDB-lite"/>
    </source>
</evidence>
<dbReference type="Gene3D" id="3.90.1580.10">
    <property type="entry name" value="paralog of FGE (formylglycine-generating enzyme)"/>
    <property type="match status" value="1"/>
</dbReference>
<evidence type="ECO:0000256" key="1">
    <source>
        <dbReference type="ARBA" id="ARBA00022603"/>
    </source>
</evidence>
<name>A0A9P6QTZ1_9FUNG</name>
<dbReference type="Gene3D" id="3.40.50.150">
    <property type="entry name" value="Vaccinia Virus protein VP39"/>
    <property type="match status" value="1"/>
</dbReference>
<dbReference type="InterPro" id="IPR024775">
    <property type="entry name" value="DinB-like"/>
</dbReference>
<feature type="compositionally biased region" description="Low complexity" evidence="6">
    <location>
        <begin position="101"/>
        <end position="111"/>
    </location>
</feature>
<dbReference type="SUPFAM" id="SSF109854">
    <property type="entry name" value="DinB/YfiT-like putative metalloenzymes"/>
    <property type="match status" value="1"/>
</dbReference>
<comment type="caution">
    <text evidence="10">The sequence shown here is derived from an EMBL/GenBank/DDBJ whole genome shotgun (WGS) entry which is preliminary data.</text>
</comment>
<dbReference type="Pfam" id="PF12867">
    <property type="entry name" value="DinB_2"/>
    <property type="match status" value="1"/>
</dbReference>
<evidence type="ECO:0000256" key="4">
    <source>
        <dbReference type="ARBA" id="ARBA00023004"/>
    </source>
</evidence>
<evidence type="ECO:0000259" key="8">
    <source>
        <dbReference type="Pfam" id="PF10017"/>
    </source>
</evidence>
<feature type="domain" description="Histidine-specific methyltransferase SAM-dependent" evidence="8">
    <location>
        <begin position="147"/>
        <end position="448"/>
    </location>
</feature>
<dbReference type="Pfam" id="PF10017">
    <property type="entry name" value="Methyltransf_33"/>
    <property type="match status" value="1"/>
</dbReference>
<dbReference type="InterPro" id="IPR042095">
    <property type="entry name" value="SUMF_sf"/>
</dbReference>
<dbReference type="InterPro" id="IPR017805">
    <property type="entry name" value="SAM_MeTrfase_EasF-type_put"/>
</dbReference>
<evidence type="ECO:0000313" key="11">
    <source>
        <dbReference type="Proteomes" id="UP000823405"/>
    </source>
</evidence>
<dbReference type="InterPro" id="IPR034660">
    <property type="entry name" value="DinB/YfiT-like"/>
</dbReference>
<keyword evidence="11" id="KW-1185">Reference proteome</keyword>
<feature type="compositionally biased region" description="Polar residues" evidence="6">
    <location>
        <begin position="112"/>
        <end position="130"/>
    </location>
</feature>
<dbReference type="Pfam" id="PF03781">
    <property type="entry name" value="FGE-sulfatase"/>
    <property type="match status" value="1"/>
</dbReference>
<feature type="compositionally biased region" description="Basic and acidic residues" evidence="6">
    <location>
        <begin position="15"/>
        <end position="31"/>
    </location>
</feature>
<dbReference type="InterPro" id="IPR005532">
    <property type="entry name" value="SUMF_dom"/>
</dbReference>
<dbReference type="InterPro" id="IPR029063">
    <property type="entry name" value="SAM-dependent_MTases_sf"/>
</dbReference>
<evidence type="ECO:0000259" key="7">
    <source>
        <dbReference type="Pfam" id="PF03781"/>
    </source>
</evidence>
<sequence length="931" mass="104864">MTPTIIDLRQSFTHDEKFNTGPDAKRQKIHQDSYPSPPDCVGAKSAAGASNVDVVPLDLVLENPEAAWDSTDSDNADDMTDVNSMTDETHIHDEHLHHRGSTSSSTSSGSSNNMEQESVETATGEPSSSEGFDLPKMILSSLKPVVEGAPKSIPTMVLYDDHGLQLFDQITYLKEYYLTQEEIEILERDADKIVDHIPDNSVVVELGAGSLRKTVLLLNALERKRKNIRYYALDLMLDELTKSLKSLGQFANVKTAGLWGTYDQGLAFVSSFGTDVPKTLLWLGSSIGNLTREEASDFIASYRKTLNVGDNWIIGIDRRNDAQDITIAYNDPQGVTRDFIMNGLDHINVLLGQDFIDRQKFRYFAQYNVEVGRHEAYYQVNEAHELVYTAPSTGEEVRIALAQHELINVEYSYKWSLQESTALFEDTEMTKVGQWTSSSNRYDLHLVQKTPFYFKTSTVDKPLPSSDEWVELWKSWDLVTMTMIQHPTMLLEKPIALRHPFLFYLGHIPTFLDMQLSRVLKEPFTEPSYFSVIFERGIDPDVEDPTQCHSHSQVPDTWPEIETIIDFRDRVRERLVKVLNEPVSYPMTRRLARMVFMAFEHEAMHLETIIYMLAQSSNTAPPPSIPAPWSVRMSAADDTSSSGATLSPSPVSPATWFSIKPAQLDKDILSLGHDDLESDDLTDAHKDNLDAPFGWDNEHPLVTSRPLPSAFEIQSRQVTNNEFLGYLQSSGVIGESLKGNERTPASWLIRDGGEVFVKSVYGPVPLEVSGIWPVSCSNIQASGYAAWLSSQQNTTFTLPTEHELSIAFKLRQATVPKTGLETYGFRQWYPTLDHQSLSTSSSLSPSSSHFSGPGGLWDWTSTLFAPLDKEGFKTSTLYPGYSTDFFDEKHMVVLGGSWATHPRIVERRSFRNWYQANYPFVFAGFRLVRRA</sequence>
<dbReference type="GO" id="GO:0032259">
    <property type="term" value="P:methylation"/>
    <property type="evidence" value="ECO:0007669"/>
    <property type="project" value="UniProtKB-KW"/>
</dbReference>
<feature type="region of interest" description="Disordered" evidence="6">
    <location>
        <begin position="15"/>
        <end position="47"/>
    </location>
</feature>
<comment type="pathway">
    <text evidence="5">Amino-acid biosynthesis; ergothioneine biosynthesis.</text>
</comment>
<keyword evidence="1" id="KW-0489">Methyltransferase</keyword>
<reference evidence="10" key="1">
    <citation type="journal article" date="2020" name="Fungal Divers.">
        <title>Resolving the Mortierellaceae phylogeny through synthesis of multi-gene phylogenetics and phylogenomics.</title>
        <authorList>
            <person name="Vandepol N."/>
            <person name="Liber J."/>
            <person name="Desiro A."/>
            <person name="Na H."/>
            <person name="Kennedy M."/>
            <person name="Barry K."/>
            <person name="Grigoriev I.V."/>
            <person name="Miller A.N."/>
            <person name="O'Donnell K."/>
            <person name="Stajich J.E."/>
            <person name="Bonito G."/>
        </authorList>
    </citation>
    <scope>NUCLEOTIDE SEQUENCE</scope>
    <source>
        <strain evidence="10">NVP60</strain>
    </source>
</reference>
<dbReference type="InterPro" id="IPR019257">
    <property type="entry name" value="MeTrfase_dom"/>
</dbReference>
<dbReference type="InterPro" id="IPR051128">
    <property type="entry name" value="EgtD_Methyltrsf_superfamily"/>
</dbReference>
<accession>A0A9P6QTZ1</accession>
<evidence type="ECO:0008006" key="12">
    <source>
        <dbReference type="Google" id="ProtNLM"/>
    </source>
</evidence>
<dbReference type="GO" id="GO:0008168">
    <property type="term" value="F:methyltransferase activity"/>
    <property type="evidence" value="ECO:0007669"/>
    <property type="project" value="UniProtKB-KW"/>
</dbReference>
<feature type="region of interest" description="Disordered" evidence="6">
    <location>
        <begin position="93"/>
        <end position="133"/>
    </location>
</feature>
<dbReference type="EMBL" id="JAAAIN010001683">
    <property type="protein sequence ID" value="KAG0301003.1"/>
    <property type="molecule type" value="Genomic_DNA"/>
</dbReference>
<dbReference type="NCBIfam" id="TIGR03439">
    <property type="entry name" value="methyl_EasF"/>
    <property type="match status" value="1"/>
</dbReference>
<keyword evidence="3" id="KW-0560">Oxidoreductase</keyword>
<evidence type="ECO:0000313" key="10">
    <source>
        <dbReference type="EMBL" id="KAG0301003.1"/>
    </source>
</evidence>
<dbReference type="OrthoDB" id="659at2759"/>
<evidence type="ECO:0000259" key="9">
    <source>
        <dbReference type="Pfam" id="PF12867"/>
    </source>
</evidence>
<keyword evidence="2" id="KW-0808">Transferase</keyword>
<gene>
    <name evidence="10" type="ORF">BGZ97_002985</name>
</gene>
<proteinExistence type="predicted"/>
<evidence type="ECO:0000256" key="3">
    <source>
        <dbReference type="ARBA" id="ARBA00023002"/>
    </source>
</evidence>
<dbReference type="PANTHER" id="PTHR43397:SF1">
    <property type="entry name" value="ERGOTHIONEINE BIOSYNTHESIS PROTEIN 1"/>
    <property type="match status" value="1"/>
</dbReference>